<dbReference type="CDD" id="cd06171">
    <property type="entry name" value="Sigma70_r4"/>
    <property type="match status" value="1"/>
</dbReference>
<evidence type="ECO:0000256" key="5">
    <source>
        <dbReference type="ARBA" id="ARBA00023163"/>
    </source>
</evidence>
<dbReference type="GO" id="GO:0003677">
    <property type="term" value="F:DNA binding"/>
    <property type="evidence" value="ECO:0007669"/>
    <property type="project" value="UniProtKB-KW"/>
</dbReference>
<keyword evidence="9" id="KW-1185">Reference proteome</keyword>
<dbReference type="InterPro" id="IPR013324">
    <property type="entry name" value="RNA_pol_sigma_r3/r4-like"/>
</dbReference>
<reference evidence="8 9" key="1">
    <citation type="submission" date="2019-04" db="EMBL/GenBank/DDBJ databases">
        <title>Flavobacterium sp. nov. isolated from construction timber.</title>
        <authorList>
            <person name="Lin S.-Y."/>
            <person name="Chang C.-T."/>
            <person name="Young C.-C."/>
        </authorList>
    </citation>
    <scope>NUCLEOTIDE SEQUENCE [LARGE SCALE GENOMIC DNA]</scope>
    <source>
        <strain evidence="8 9">CC-CTC003</strain>
    </source>
</reference>
<dbReference type="Gene3D" id="1.10.1740.10">
    <property type="match status" value="1"/>
</dbReference>
<keyword evidence="3" id="KW-0731">Sigma factor</keyword>
<dbReference type="SUPFAM" id="SSF88659">
    <property type="entry name" value="Sigma3 and sigma4 domains of RNA polymerase sigma factors"/>
    <property type="match status" value="1"/>
</dbReference>
<dbReference type="InterPro" id="IPR036388">
    <property type="entry name" value="WH-like_DNA-bd_sf"/>
</dbReference>
<feature type="domain" description="RNA polymerase sigma-70 region 2" evidence="6">
    <location>
        <begin position="13"/>
        <end position="76"/>
    </location>
</feature>
<evidence type="ECO:0000313" key="8">
    <source>
        <dbReference type="EMBL" id="THF49843.1"/>
    </source>
</evidence>
<dbReference type="Proteomes" id="UP000307507">
    <property type="component" value="Unassembled WGS sequence"/>
</dbReference>
<dbReference type="NCBIfam" id="TIGR02937">
    <property type="entry name" value="sigma70-ECF"/>
    <property type="match status" value="1"/>
</dbReference>
<dbReference type="AlphaFoldDB" id="A0A4S3ZVN9"/>
<dbReference type="InterPro" id="IPR013249">
    <property type="entry name" value="RNA_pol_sigma70_r4_t2"/>
</dbReference>
<dbReference type="GO" id="GO:0006352">
    <property type="term" value="P:DNA-templated transcription initiation"/>
    <property type="evidence" value="ECO:0007669"/>
    <property type="project" value="InterPro"/>
</dbReference>
<dbReference type="InterPro" id="IPR013325">
    <property type="entry name" value="RNA_pol_sigma_r2"/>
</dbReference>
<feature type="domain" description="RNA polymerase sigma factor 70 region 4 type 2" evidence="7">
    <location>
        <begin position="105"/>
        <end position="154"/>
    </location>
</feature>
<sequence length="172" mass="20244">MNQQEFIKVISPFKDKLFRMAKRLLVSTEEAEDATQEVLVKLWKNNHVLSNYNSVEAFAMTMTKNYCLDQLKSKRATNLQIVHNNYSDGTASAQRQLEDKDSWNWVEKIMEDLPEQQRLILQLRDVEEYEFSEIAKIMDMNETAVRVALSRARKIIREQLVKKHNYGIQFNG</sequence>
<evidence type="ECO:0000259" key="6">
    <source>
        <dbReference type="Pfam" id="PF04542"/>
    </source>
</evidence>
<evidence type="ECO:0000256" key="3">
    <source>
        <dbReference type="ARBA" id="ARBA00023082"/>
    </source>
</evidence>
<keyword evidence="5" id="KW-0804">Transcription</keyword>
<accession>A0A4S3ZVN9</accession>
<name>A0A4S3ZVN9_9FLAO</name>
<dbReference type="Pfam" id="PF08281">
    <property type="entry name" value="Sigma70_r4_2"/>
    <property type="match status" value="1"/>
</dbReference>
<organism evidence="8 9">
    <name type="scientific">Flavobacterium supellecticarium</name>
    <dbReference type="NCBI Taxonomy" id="2565924"/>
    <lineage>
        <taxon>Bacteria</taxon>
        <taxon>Pseudomonadati</taxon>
        <taxon>Bacteroidota</taxon>
        <taxon>Flavobacteriia</taxon>
        <taxon>Flavobacteriales</taxon>
        <taxon>Flavobacteriaceae</taxon>
        <taxon>Flavobacterium</taxon>
    </lineage>
</organism>
<dbReference type="OrthoDB" id="795989at2"/>
<dbReference type="GO" id="GO:0016987">
    <property type="term" value="F:sigma factor activity"/>
    <property type="evidence" value="ECO:0007669"/>
    <property type="project" value="UniProtKB-KW"/>
</dbReference>
<keyword evidence="4" id="KW-0238">DNA-binding</keyword>
<dbReference type="InterPro" id="IPR039425">
    <property type="entry name" value="RNA_pol_sigma-70-like"/>
</dbReference>
<dbReference type="SUPFAM" id="SSF88946">
    <property type="entry name" value="Sigma2 domain of RNA polymerase sigma factors"/>
    <property type="match status" value="1"/>
</dbReference>
<proteinExistence type="inferred from homology"/>
<evidence type="ECO:0000256" key="4">
    <source>
        <dbReference type="ARBA" id="ARBA00023125"/>
    </source>
</evidence>
<evidence type="ECO:0000256" key="1">
    <source>
        <dbReference type="ARBA" id="ARBA00010641"/>
    </source>
</evidence>
<dbReference type="Gene3D" id="1.10.10.10">
    <property type="entry name" value="Winged helix-like DNA-binding domain superfamily/Winged helix DNA-binding domain"/>
    <property type="match status" value="1"/>
</dbReference>
<dbReference type="Pfam" id="PF04542">
    <property type="entry name" value="Sigma70_r2"/>
    <property type="match status" value="1"/>
</dbReference>
<dbReference type="EMBL" id="SSNZ01000004">
    <property type="protein sequence ID" value="THF49843.1"/>
    <property type="molecule type" value="Genomic_DNA"/>
</dbReference>
<gene>
    <name evidence="8" type="ORF">E6C50_10840</name>
</gene>
<evidence type="ECO:0000259" key="7">
    <source>
        <dbReference type="Pfam" id="PF08281"/>
    </source>
</evidence>
<comment type="similarity">
    <text evidence="1">Belongs to the sigma-70 factor family. ECF subfamily.</text>
</comment>
<protein>
    <submittedName>
        <fullName evidence="8">RNA polymerase sigma factor</fullName>
    </submittedName>
</protein>
<dbReference type="InterPro" id="IPR014284">
    <property type="entry name" value="RNA_pol_sigma-70_dom"/>
</dbReference>
<dbReference type="PANTHER" id="PTHR43133">
    <property type="entry name" value="RNA POLYMERASE ECF-TYPE SIGMA FACTO"/>
    <property type="match status" value="1"/>
</dbReference>
<comment type="caution">
    <text evidence="8">The sequence shown here is derived from an EMBL/GenBank/DDBJ whole genome shotgun (WGS) entry which is preliminary data.</text>
</comment>
<evidence type="ECO:0000313" key="9">
    <source>
        <dbReference type="Proteomes" id="UP000307507"/>
    </source>
</evidence>
<dbReference type="InterPro" id="IPR007627">
    <property type="entry name" value="RNA_pol_sigma70_r2"/>
</dbReference>
<dbReference type="PANTHER" id="PTHR43133:SF8">
    <property type="entry name" value="RNA POLYMERASE SIGMA FACTOR HI_1459-RELATED"/>
    <property type="match status" value="1"/>
</dbReference>
<dbReference type="RefSeq" id="WP_136403252.1">
    <property type="nucleotide sequence ID" value="NZ_SSNZ01000004.1"/>
</dbReference>
<evidence type="ECO:0000256" key="2">
    <source>
        <dbReference type="ARBA" id="ARBA00023015"/>
    </source>
</evidence>
<keyword evidence="2" id="KW-0805">Transcription regulation</keyword>